<feature type="region of interest" description="Disordered" evidence="1">
    <location>
        <begin position="1418"/>
        <end position="1495"/>
    </location>
</feature>
<dbReference type="EMBL" id="BJWK01000010">
    <property type="protein sequence ID" value="GEM10235.1"/>
    <property type="molecule type" value="Genomic_DNA"/>
</dbReference>
<gene>
    <name evidence="2" type="ORF">Rt10032_c10g4252</name>
</gene>
<feature type="region of interest" description="Disordered" evidence="1">
    <location>
        <begin position="49"/>
        <end position="72"/>
    </location>
</feature>
<feature type="region of interest" description="Disordered" evidence="1">
    <location>
        <begin position="295"/>
        <end position="655"/>
    </location>
</feature>
<feature type="region of interest" description="Disordered" evidence="1">
    <location>
        <begin position="1008"/>
        <end position="1029"/>
    </location>
</feature>
<feature type="region of interest" description="Disordered" evidence="1">
    <location>
        <begin position="1174"/>
        <end position="1284"/>
    </location>
</feature>
<feature type="compositionally biased region" description="Low complexity" evidence="1">
    <location>
        <begin position="493"/>
        <end position="512"/>
    </location>
</feature>
<evidence type="ECO:0000313" key="2">
    <source>
        <dbReference type="EMBL" id="GEM10235.1"/>
    </source>
</evidence>
<feature type="region of interest" description="Disordered" evidence="1">
    <location>
        <begin position="721"/>
        <end position="850"/>
    </location>
</feature>
<feature type="compositionally biased region" description="Low complexity" evidence="1">
    <location>
        <begin position="1174"/>
        <end position="1183"/>
    </location>
</feature>
<feature type="region of interest" description="Disordered" evidence="1">
    <location>
        <begin position="889"/>
        <end position="976"/>
    </location>
</feature>
<organism evidence="2 3">
    <name type="scientific">Rhodotorula toruloides</name>
    <name type="common">Yeast</name>
    <name type="synonym">Rhodosporidium toruloides</name>
    <dbReference type="NCBI Taxonomy" id="5286"/>
    <lineage>
        <taxon>Eukaryota</taxon>
        <taxon>Fungi</taxon>
        <taxon>Dikarya</taxon>
        <taxon>Basidiomycota</taxon>
        <taxon>Pucciniomycotina</taxon>
        <taxon>Microbotryomycetes</taxon>
        <taxon>Sporidiobolales</taxon>
        <taxon>Sporidiobolaceae</taxon>
        <taxon>Rhodotorula</taxon>
    </lineage>
</organism>
<name>A0A511KJZ1_RHOTO</name>
<feature type="region of interest" description="Disordered" evidence="1">
    <location>
        <begin position="117"/>
        <end position="138"/>
    </location>
</feature>
<feature type="compositionally biased region" description="Acidic residues" evidence="1">
    <location>
        <begin position="827"/>
        <end position="839"/>
    </location>
</feature>
<feature type="compositionally biased region" description="Low complexity" evidence="1">
    <location>
        <begin position="222"/>
        <end position="246"/>
    </location>
</feature>
<feature type="compositionally biased region" description="Polar residues" evidence="1">
    <location>
        <begin position="534"/>
        <end position="546"/>
    </location>
</feature>
<feature type="compositionally biased region" description="Polar residues" evidence="1">
    <location>
        <begin position="635"/>
        <end position="647"/>
    </location>
</feature>
<feature type="compositionally biased region" description="Basic and acidic residues" evidence="1">
    <location>
        <begin position="356"/>
        <end position="365"/>
    </location>
</feature>
<feature type="compositionally biased region" description="Polar residues" evidence="1">
    <location>
        <begin position="447"/>
        <end position="462"/>
    </location>
</feature>
<feature type="compositionally biased region" description="Polar residues" evidence="1">
    <location>
        <begin position="513"/>
        <end position="526"/>
    </location>
</feature>
<feature type="compositionally biased region" description="Basic and acidic residues" evidence="1">
    <location>
        <begin position="310"/>
        <end position="342"/>
    </location>
</feature>
<sequence length="1495" mass="158634">MEGLQVELDQGGITVEYPQLLSVQTKPESQTLSSINTGERLLTLPTPFITASSGSSDSNEYEDAFENDSGASTPKKTVVTLHEGFLPASETEQIEQSPLFSSTFKILIDSPSFPAPHFDPASLAPPTPSVRPLDPTSASSAAAYGGILNSPTLQRALLSPLLSPQRRAASQGSDLSVPPLSLGLSRTSRASFSGAGERPRVQGGAQPSLVSLIPALAPPASGPSTASSSSTDPSHPSSAPHGPSLATTLTHALSTSAKKTAEEILSLRRTHDAYQRRAKAELEILEQRIEIARSSGAGEGAEGVVRGFKTRVEREKSVSASRSRERGDKEKEKGTEKKEDAKGGGSGSRSRTRPASNERKGESTAHPKSVNMDEEVSTRIREQDEREEEERGRSRSRSRGGQGGNGRQASVRGSSEQYAQLTTTQRSRSRTRAVAEATAKAVEGAQQRGQSGSRERASQFSGAVSEERGRGRGSTRGENLPAMLEEEDDRGRFSTSTSTSARSASTPRGSTTEAQSNLLSPSSATQAVRGPSSAGATPTFIQSSHTLVAIPESEEISLPPSEAGDETEEGEGEAKKQDGTDKEEEESDPPFEMDEDVDVDELDIGSSRQSAPLESPSLEIVNGDTPPPQSVAGRSRSQQAPPSNHPSSFFRPGSFQRASALPASYNALLASPGALAATKSPLSPPTVQPVSPAVAAIRSYGSTTRSSADFSPSRTAAALDSLDTLPPFSPPEAHAHLTSSARDDAENALTAATFEHATLSRSTRTRGRDGAAFGMGPDPREVRRGEQKIRDVLAMDVPSHRPRNSKREREKGGRTSLEAVKGKAAIESDDEEGAGEEAVEDGHDERLTRSTAALGVTAAAGGGQIDAATNAFVGSLPIALGRPSTINAALSSWRPDPERLWAQQRRERKTSISSRGEAGWVPPLKTGFGAPIPTQGGRAAAVPQSSRASSTQPLEIGSPSTPRPVTGGSSLAQSLRHASFSHRAAVDDRGLDGGTSRDFLTHSFAPASGTRQAEHASHPPSPDTFDTAHDVSHTTATATNDSNPSLDAEVVQTSDKFAALRSHSPAVGPLEDESRIECPSVQKGDWRAFGRVKAQVVMWPDGTVGEKGVKAKKVRDVLADKADEWVVEGTLWLTKNKEILLILYRNIPPFHVDLSTLRATPTLSRRLSLSGLRRTISRTSTTSGERHSTPAPRADEEDKENEDGGGRVRAFVKKMVEAVKPRRSSTSDGGDGLALTRTRSSHRSQRSIAERRESVDAGAVDEGKKGEEEGTKGKTARETEGTQGGLAFAEPVIERPEGPFPAYKGHSITALYISSPYVIRSIRFYAQHKPDSPPSPGIPISTPPDDAAAQDPSREPGEDLGLVPPVMEMDLARPEEGRRYEGVGEGVRMREVTVGFVFPDVLLAHEATDFHTRIESFIRPSSSSGPSGTTGSSLFRTLSRGGGGTSPSPSAPRAPPTTEAPEIPSETATVEMMAPTQRRRGSSFLRGMPQGDVWV</sequence>
<feature type="compositionally biased region" description="Basic and acidic residues" evidence="1">
    <location>
        <begin position="1184"/>
        <end position="1206"/>
    </location>
</feature>
<reference evidence="2 3" key="1">
    <citation type="submission" date="2019-07" db="EMBL/GenBank/DDBJ databases">
        <title>Rhodotorula toruloides NBRC10032 genome sequencing.</title>
        <authorList>
            <person name="Shida Y."/>
            <person name="Takaku H."/>
            <person name="Ogasawara W."/>
            <person name="Mori K."/>
        </authorList>
    </citation>
    <scope>NUCLEOTIDE SEQUENCE [LARGE SCALE GENOMIC DNA]</scope>
    <source>
        <strain evidence="2 3">NBRC10032</strain>
    </source>
</reference>
<comment type="caution">
    <text evidence="2">The sequence shown here is derived from an EMBL/GenBank/DDBJ whole genome shotgun (WGS) entry which is preliminary data.</text>
</comment>
<evidence type="ECO:0000256" key="1">
    <source>
        <dbReference type="SAM" id="MobiDB-lite"/>
    </source>
</evidence>
<feature type="compositionally biased region" description="Basic and acidic residues" evidence="1">
    <location>
        <begin position="778"/>
        <end position="793"/>
    </location>
</feature>
<feature type="region of interest" description="Disordered" evidence="1">
    <location>
        <begin position="214"/>
        <end position="246"/>
    </location>
</feature>
<evidence type="ECO:0000313" key="3">
    <source>
        <dbReference type="Proteomes" id="UP000321518"/>
    </source>
</evidence>
<feature type="compositionally biased region" description="Polar residues" evidence="1">
    <location>
        <begin position="49"/>
        <end position="58"/>
    </location>
</feature>
<evidence type="ECO:0008006" key="4">
    <source>
        <dbReference type="Google" id="ProtNLM"/>
    </source>
</evidence>
<feature type="compositionally biased region" description="Basic and acidic residues" evidence="1">
    <location>
        <begin position="376"/>
        <end position="393"/>
    </location>
</feature>
<accession>A0A511KJZ1</accession>
<feature type="compositionally biased region" description="Acidic residues" evidence="1">
    <location>
        <begin position="581"/>
        <end position="603"/>
    </location>
</feature>
<feature type="region of interest" description="Disordered" evidence="1">
    <location>
        <begin position="1328"/>
        <end position="1362"/>
    </location>
</feature>
<feature type="compositionally biased region" description="Basic and acidic residues" evidence="1">
    <location>
        <begin position="1248"/>
        <end position="1280"/>
    </location>
</feature>
<feature type="compositionally biased region" description="Low complexity" evidence="1">
    <location>
        <begin position="1420"/>
        <end position="1439"/>
    </location>
</feature>
<dbReference type="Proteomes" id="UP000321518">
    <property type="component" value="Unassembled WGS sequence"/>
</dbReference>
<feature type="compositionally biased region" description="Polar residues" evidence="1">
    <location>
        <begin position="411"/>
        <end position="421"/>
    </location>
</feature>
<proteinExistence type="predicted"/>
<feature type="compositionally biased region" description="Polar residues" evidence="1">
    <location>
        <begin position="943"/>
        <end position="953"/>
    </location>
</feature>
<feature type="compositionally biased region" description="Low complexity" evidence="1">
    <location>
        <begin position="1456"/>
        <end position="1469"/>
    </location>
</feature>
<protein>
    <recommendedName>
        <fullName evidence="4">Proteophosphoglycan ppg4</fullName>
    </recommendedName>
</protein>
<dbReference type="OrthoDB" id="2538274at2759"/>